<proteinExistence type="predicted"/>
<evidence type="ECO:0000256" key="2">
    <source>
        <dbReference type="PROSITE-ProRule" id="PRU00302"/>
    </source>
</evidence>
<evidence type="ECO:0000313" key="5">
    <source>
        <dbReference type="EMBL" id="CAG7685932.1"/>
    </source>
</evidence>
<dbReference type="SMART" id="SM00032">
    <property type="entry name" value="CCP"/>
    <property type="match status" value="1"/>
</dbReference>
<keyword evidence="2" id="KW-0768">Sushi</keyword>
<feature type="chain" id="PRO_5035164865" description="Sushi domain-containing protein" evidence="3">
    <location>
        <begin position="31"/>
        <end position="118"/>
    </location>
</feature>
<keyword evidence="3" id="KW-0732">Signal</keyword>
<evidence type="ECO:0000313" key="6">
    <source>
        <dbReference type="Proteomes" id="UP000708208"/>
    </source>
</evidence>
<gene>
    <name evidence="5" type="ORF">AFUS01_LOCUS3145</name>
</gene>
<organism evidence="5 6">
    <name type="scientific">Allacma fusca</name>
    <dbReference type="NCBI Taxonomy" id="39272"/>
    <lineage>
        <taxon>Eukaryota</taxon>
        <taxon>Metazoa</taxon>
        <taxon>Ecdysozoa</taxon>
        <taxon>Arthropoda</taxon>
        <taxon>Hexapoda</taxon>
        <taxon>Collembola</taxon>
        <taxon>Symphypleona</taxon>
        <taxon>Sminthuridae</taxon>
        <taxon>Allacma</taxon>
    </lineage>
</organism>
<reference evidence="5" key="1">
    <citation type="submission" date="2021-06" db="EMBL/GenBank/DDBJ databases">
        <authorList>
            <person name="Hodson N. C."/>
            <person name="Mongue J. A."/>
            <person name="Jaron S. K."/>
        </authorList>
    </citation>
    <scope>NUCLEOTIDE SEQUENCE</scope>
</reference>
<evidence type="ECO:0000256" key="3">
    <source>
        <dbReference type="SAM" id="SignalP"/>
    </source>
</evidence>
<name>A0A8J2JB80_9HEXA</name>
<sequence length="118" mass="13305">MEPGLKMPQNFWWLLVITILVGINIEPSSSSCYHPPTPVKNGEVDVINYSKHVNHFPNGTMAKVTCKPGYTLHSPELKTRYCVNNDWTNSPPDEVVCVVPVKGRRQFEGISLKCGREH</sequence>
<dbReference type="EMBL" id="CAJVCH010018617">
    <property type="protein sequence ID" value="CAG7685932.1"/>
    <property type="molecule type" value="Genomic_DNA"/>
</dbReference>
<dbReference type="Pfam" id="PF00084">
    <property type="entry name" value="Sushi"/>
    <property type="match status" value="1"/>
</dbReference>
<dbReference type="Proteomes" id="UP000708208">
    <property type="component" value="Unassembled WGS sequence"/>
</dbReference>
<feature type="signal peptide" evidence="3">
    <location>
        <begin position="1"/>
        <end position="30"/>
    </location>
</feature>
<comment type="caution">
    <text evidence="2">Lacks conserved residue(s) required for the propagation of feature annotation.</text>
</comment>
<dbReference type="InterPro" id="IPR000436">
    <property type="entry name" value="Sushi_SCR_CCP_dom"/>
</dbReference>
<dbReference type="AlphaFoldDB" id="A0A8J2JB80"/>
<keyword evidence="6" id="KW-1185">Reference proteome</keyword>
<protein>
    <recommendedName>
        <fullName evidence="4">Sushi domain-containing protein</fullName>
    </recommendedName>
</protein>
<feature type="domain" description="Sushi" evidence="4">
    <location>
        <begin position="30"/>
        <end position="99"/>
    </location>
</feature>
<dbReference type="PROSITE" id="PS50923">
    <property type="entry name" value="SUSHI"/>
    <property type="match status" value="1"/>
</dbReference>
<accession>A0A8J2JB80</accession>
<comment type="caution">
    <text evidence="5">The sequence shown here is derived from an EMBL/GenBank/DDBJ whole genome shotgun (WGS) entry which is preliminary data.</text>
</comment>
<dbReference type="CDD" id="cd00033">
    <property type="entry name" value="CCP"/>
    <property type="match status" value="1"/>
</dbReference>
<evidence type="ECO:0000256" key="1">
    <source>
        <dbReference type="ARBA" id="ARBA00023157"/>
    </source>
</evidence>
<keyword evidence="1" id="KW-1015">Disulfide bond</keyword>
<evidence type="ECO:0000259" key="4">
    <source>
        <dbReference type="PROSITE" id="PS50923"/>
    </source>
</evidence>